<dbReference type="GO" id="GO:0003995">
    <property type="term" value="F:acyl-CoA dehydrogenase activity"/>
    <property type="evidence" value="ECO:0007669"/>
    <property type="project" value="TreeGrafter"/>
</dbReference>
<dbReference type="InterPro" id="IPR009100">
    <property type="entry name" value="AcylCoA_DH/oxidase_NM_dom_sf"/>
</dbReference>
<comment type="caution">
    <text evidence="10">The sequence shown here is derived from an EMBL/GenBank/DDBJ whole genome shotgun (WGS) entry which is preliminary data.</text>
</comment>
<dbReference type="InterPro" id="IPR046373">
    <property type="entry name" value="Acyl-CoA_Oxase/DH_mid-dom_sf"/>
</dbReference>
<evidence type="ECO:0000256" key="3">
    <source>
        <dbReference type="ARBA" id="ARBA00022630"/>
    </source>
</evidence>
<evidence type="ECO:0000256" key="2">
    <source>
        <dbReference type="ARBA" id="ARBA00009347"/>
    </source>
</evidence>
<proteinExistence type="inferred from homology"/>
<reference evidence="10 11" key="1">
    <citation type="journal article" date="2014" name="Nature">
        <title>An environmental bacterial taxon with a large and distinct metabolic repertoire.</title>
        <authorList>
            <person name="Wilson M.C."/>
            <person name="Mori T."/>
            <person name="Ruckert C."/>
            <person name="Uria A.R."/>
            <person name="Helf M.J."/>
            <person name="Takada K."/>
            <person name="Gernert C."/>
            <person name="Steffens U.A."/>
            <person name="Heycke N."/>
            <person name="Schmitt S."/>
            <person name="Rinke C."/>
            <person name="Helfrich E.J."/>
            <person name="Brachmann A.O."/>
            <person name="Gurgui C."/>
            <person name="Wakimoto T."/>
            <person name="Kracht M."/>
            <person name="Crusemann M."/>
            <person name="Hentschel U."/>
            <person name="Abe I."/>
            <person name="Matsunaga S."/>
            <person name="Kalinowski J."/>
            <person name="Takeyama H."/>
            <person name="Piel J."/>
        </authorList>
    </citation>
    <scope>NUCLEOTIDE SEQUENCE [LARGE SCALE GENOMIC DNA]</scope>
    <source>
        <strain evidence="11">TSY1</strain>
    </source>
</reference>
<feature type="domain" description="Acyl-CoA dehydrogenase/oxidase N-terminal" evidence="9">
    <location>
        <begin position="7"/>
        <end position="120"/>
    </location>
</feature>
<dbReference type="InterPro" id="IPR013786">
    <property type="entry name" value="AcylCoA_DH/ox_N"/>
</dbReference>
<feature type="domain" description="Acyl-CoA oxidase/dehydrogenase middle" evidence="8">
    <location>
        <begin position="124"/>
        <end position="216"/>
    </location>
</feature>
<dbReference type="PANTHER" id="PTHR43884">
    <property type="entry name" value="ACYL-COA DEHYDROGENASE"/>
    <property type="match status" value="1"/>
</dbReference>
<evidence type="ECO:0000256" key="4">
    <source>
        <dbReference type="ARBA" id="ARBA00022827"/>
    </source>
</evidence>
<dbReference type="HOGENOM" id="CLU_018204_5_2_7"/>
<dbReference type="Gene3D" id="1.10.540.10">
    <property type="entry name" value="Acyl-CoA dehydrogenase/oxidase, N-terminal domain"/>
    <property type="match status" value="1"/>
</dbReference>
<dbReference type="Pfam" id="PF02771">
    <property type="entry name" value="Acyl-CoA_dh_N"/>
    <property type="match status" value="1"/>
</dbReference>
<dbReference type="InterPro" id="IPR006091">
    <property type="entry name" value="Acyl-CoA_Oxase/DH_mid-dom"/>
</dbReference>
<keyword evidence="11" id="KW-1185">Reference proteome</keyword>
<dbReference type="GO" id="GO:0050660">
    <property type="term" value="F:flavin adenine dinucleotide binding"/>
    <property type="evidence" value="ECO:0007669"/>
    <property type="project" value="InterPro"/>
</dbReference>
<sequence length="380" mass="40536">MELALNDDQTMVAQTAAAFIAEHASIARLRQLRDIQDERGYSLDVYRQMADLGWTAMPFTEADGGLEMGLAGTILVTEAMGRALAPEPLISSIVLAGRAVAKGGSDDLKQAWLGPAIEGEKVLALAYQERGARYNLHHCQTQAVRTDAGYVLNGEKVLVAAGPLAEAFVVVARTQGAATDAAGLTLLLIPADAPGLHVTRQWLVDSSSAAMVAFSDVRVGEEAVVGHPDDALPLLEEVIDGGTVALCGEMLGGMCEAFDRTMAYLKERKQFEAVLGSFQALKHRAAYLFIETELARSATMAAARAMDAGEANAKALVSVAKARCSDAYVKIANEAVQMHGGIGMTDEHEIGFFLKRARASEMTFGDAAYHRNRYAALNGY</sequence>
<evidence type="ECO:0008006" key="12">
    <source>
        <dbReference type="Google" id="ProtNLM"/>
    </source>
</evidence>
<gene>
    <name evidence="10" type="ORF">ETSY1_39000</name>
</gene>
<keyword evidence="5 6" id="KW-0560">Oxidoreductase</keyword>
<dbReference type="InterPro" id="IPR009075">
    <property type="entry name" value="AcylCo_DH/oxidase_C"/>
</dbReference>
<protein>
    <recommendedName>
        <fullName evidence="12">Acyl-CoA dehydrogenase</fullName>
    </recommendedName>
</protein>
<evidence type="ECO:0000256" key="5">
    <source>
        <dbReference type="ARBA" id="ARBA00023002"/>
    </source>
</evidence>
<name>W4L5W7_ENTF1</name>
<dbReference type="Gene3D" id="2.40.110.10">
    <property type="entry name" value="Butyryl-CoA Dehydrogenase, subunit A, domain 2"/>
    <property type="match status" value="1"/>
</dbReference>
<dbReference type="SUPFAM" id="SSF47203">
    <property type="entry name" value="Acyl-CoA dehydrogenase C-terminal domain-like"/>
    <property type="match status" value="1"/>
</dbReference>
<dbReference type="CDD" id="cd00567">
    <property type="entry name" value="ACAD"/>
    <property type="match status" value="1"/>
</dbReference>
<dbReference type="AlphaFoldDB" id="W4L5W7"/>
<evidence type="ECO:0000259" key="8">
    <source>
        <dbReference type="Pfam" id="PF02770"/>
    </source>
</evidence>
<evidence type="ECO:0000259" key="7">
    <source>
        <dbReference type="Pfam" id="PF00441"/>
    </source>
</evidence>
<accession>W4L5W7</accession>
<comment type="cofactor">
    <cofactor evidence="1 6">
        <name>FAD</name>
        <dbReference type="ChEBI" id="CHEBI:57692"/>
    </cofactor>
</comment>
<feature type="domain" description="Acyl-CoA dehydrogenase/oxidase C-terminal" evidence="7">
    <location>
        <begin position="239"/>
        <end position="375"/>
    </location>
</feature>
<dbReference type="SUPFAM" id="SSF56645">
    <property type="entry name" value="Acyl-CoA dehydrogenase NM domain-like"/>
    <property type="match status" value="1"/>
</dbReference>
<evidence type="ECO:0000313" key="10">
    <source>
        <dbReference type="EMBL" id="ETW93488.1"/>
    </source>
</evidence>
<dbReference type="PANTHER" id="PTHR43884:SF20">
    <property type="entry name" value="ACYL-COA DEHYDROGENASE FADE28"/>
    <property type="match status" value="1"/>
</dbReference>
<dbReference type="Proteomes" id="UP000019141">
    <property type="component" value="Unassembled WGS sequence"/>
</dbReference>
<evidence type="ECO:0000313" key="11">
    <source>
        <dbReference type="Proteomes" id="UP000019141"/>
    </source>
</evidence>
<dbReference type="PATRIC" id="fig|1429438.4.peg.7316"/>
<dbReference type="Gene3D" id="1.20.140.10">
    <property type="entry name" value="Butyryl-CoA Dehydrogenase, subunit A, domain 3"/>
    <property type="match status" value="1"/>
</dbReference>
<dbReference type="EMBL" id="AZHW01001227">
    <property type="protein sequence ID" value="ETW93488.1"/>
    <property type="molecule type" value="Genomic_DNA"/>
</dbReference>
<dbReference type="Pfam" id="PF02770">
    <property type="entry name" value="Acyl-CoA_dh_M"/>
    <property type="match status" value="1"/>
</dbReference>
<keyword evidence="3 6" id="KW-0285">Flavoprotein</keyword>
<dbReference type="Pfam" id="PF00441">
    <property type="entry name" value="Acyl-CoA_dh_1"/>
    <property type="match status" value="1"/>
</dbReference>
<comment type="similarity">
    <text evidence="2 6">Belongs to the acyl-CoA dehydrogenase family.</text>
</comment>
<evidence type="ECO:0000256" key="1">
    <source>
        <dbReference type="ARBA" id="ARBA00001974"/>
    </source>
</evidence>
<evidence type="ECO:0000259" key="9">
    <source>
        <dbReference type="Pfam" id="PF02771"/>
    </source>
</evidence>
<evidence type="ECO:0000256" key="6">
    <source>
        <dbReference type="RuleBase" id="RU362125"/>
    </source>
</evidence>
<organism evidence="10 11">
    <name type="scientific">Entotheonella factor</name>
    <dbReference type="NCBI Taxonomy" id="1429438"/>
    <lineage>
        <taxon>Bacteria</taxon>
        <taxon>Pseudomonadati</taxon>
        <taxon>Nitrospinota/Tectimicrobiota group</taxon>
        <taxon>Candidatus Tectimicrobiota</taxon>
        <taxon>Candidatus Entotheonellia</taxon>
        <taxon>Candidatus Entotheonellales</taxon>
        <taxon>Candidatus Entotheonellaceae</taxon>
        <taxon>Candidatus Entotheonella</taxon>
    </lineage>
</organism>
<dbReference type="InterPro" id="IPR036250">
    <property type="entry name" value="AcylCo_DH-like_C"/>
</dbReference>
<dbReference type="InterPro" id="IPR037069">
    <property type="entry name" value="AcylCoA_DH/ox_N_sf"/>
</dbReference>
<keyword evidence="4 6" id="KW-0274">FAD</keyword>